<organism evidence="1 2">
    <name type="scientific">Trachymyrmex cornetzi</name>
    <dbReference type="NCBI Taxonomy" id="471704"/>
    <lineage>
        <taxon>Eukaryota</taxon>
        <taxon>Metazoa</taxon>
        <taxon>Ecdysozoa</taxon>
        <taxon>Arthropoda</taxon>
        <taxon>Hexapoda</taxon>
        <taxon>Insecta</taxon>
        <taxon>Pterygota</taxon>
        <taxon>Neoptera</taxon>
        <taxon>Endopterygota</taxon>
        <taxon>Hymenoptera</taxon>
        <taxon>Apocrita</taxon>
        <taxon>Aculeata</taxon>
        <taxon>Formicoidea</taxon>
        <taxon>Formicidae</taxon>
        <taxon>Myrmicinae</taxon>
        <taxon>Trachymyrmex</taxon>
    </lineage>
</organism>
<sequence length="194" mass="22748">MLEVPDVPQIRQCFGVEPQRETSTEKLSELVCENNTNLLLSETSTYDEKKTIAFWKDENAVKALINQWKQHQPLFESSVTRNDVVWAKIREKPCLKPIALASNLKKRCHLAVISKNTSSTDTTNDTNNAEDSRVPIKKVKTRMERELEVWTKMVSEENRKRDEAKERRHKELLARQDKAREMYEQFMTKLLDKL</sequence>
<gene>
    <name evidence="1" type="ORF">ALC57_12868</name>
</gene>
<keyword evidence="2" id="KW-1185">Reference proteome</keyword>
<proteinExistence type="predicted"/>
<dbReference type="EMBL" id="KQ980638">
    <property type="protein sequence ID" value="KYN14928.1"/>
    <property type="molecule type" value="Genomic_DNA"/>
</dbReference>
<protein>
    <submittedName>
        <fullName evidence="1">Uncharacterized protein</fullName>
    </submittedName>
</protein>
<evidence type="ECO:0000313" key="1">
    <source>
        <dbReference type="EMBL" id="KYN14928.1"/>
    </source>
</evidence>
<evidence type="ECO:0000313" key="2">
    <source>
        <dbReference type="Proteomes" id="UP000078492"/>
    </source>
</evidence>
<name>A0A151J0B0_9HYME</name>
<reference evidence="1 2" key="1">
    <citation type="submission" date="2015-09" db="EMBL/GenBank/DDBJ databases">
        <title>Trachymyrmex cornetzi WGS genome.</title>
        <authorList>
            <person name="Nygaard S."/>
            <person name="Hu H."/>
            <person name="Boomsma J."/>
            <person name="Zhang G."/>
        </authorList>
    </citation>
    <scope>NUCLEOTIDE SEQUENCE [LARGE SCALE GENOMIC DNA]</scope>
    <source>
        <strain evidence="1">Tcor2-1</strain>
        <tissue evidence="1">Whole body</tissue>
    </source>
</reference>
<dbReference type="AlphaFoldDB" id="A0A151J0B0"/>
<dbReference type="Proteomes" id="UP000078492">
    <property type="component" value="Unassembled WGS sequence"/>
</dbReference>
<accession>A0A151J0B0</accession>